<reference evidence="2 3" key="1">
    <citation type="journal article" date="2023" name="G3 (Bethesda)">
        <title>A chromosome-length genome assembly and annotation of blackberry (Rubus argutus, cv. 'Hillquist').</title>
        <authorList>
            <person name="Bruna T."/>
            <person name="Aryal R."/>
            <person name="Dudchenko O."/>
            <person name="Sargent D.J."/>
            <person name="Mead D."/>
            <person name="Buti M."/>
            <person name="Cavallini A."/>
            <person name="Hytonen T."/>
            <person name="Andres J."/>
            <person name="Pham M."/>
            <person name="Weisz D."/>
            <person name="Mascagni F."/>
            <person name="Usai G."/>
            <person name="Natali L."/>
            <person name="Bassil N."/>
            <person name="Fernandez G.E."/>
            <person name="Lomsadze A."/>
            <person name="Armour M."/>
            <person name="Olukolu B."/>
            <person name="Poorten T."/>
            <person name="Britton C."/>
            <person name="Davik J."/>
            <person name="Ashrafi H."/>
            <person name="Aiden E.L."/>
            <person name="Borodovsky M."/>
            <person name="Worthington M."/>
        </authorList>
    </citation>
    <scope>NUCLEOTIDE SEQUENCE [LARGE SCALE GENOMIC DNA]</scope>
    <source>
        <strain evidence="2">PI 553951</strain>
    </source>
</reference>
<gene>
    <name evidence="2" type="ORF">M0R45_009250</name>
</gene>
<feature type="region of interest" description="Disordered" evidence="1">
    <location>
        <begin position="124"/>
        <end position="166"/>
    </location>
</feature>
<evidence type="ECO:0000313" key="2">
    <source>
        <dbReference type="EMBL" id="KAK9943649.1"/>
    </source>
</evidence>
<evidence type="ECO:0000313" key="3">
    <source>
        <dbReference type="Proteomes" id="UP001457282"/>
    </source>
</evidence>
<protein>
    <submittedName>
        <fullName evidence="2">Uncharacterized protein</fullName>
    </submittedName>
</protein>
<dbReference type="Proteomes" id="UP001457282">
    <property type="component" value="Unassembled WGS sequence"/>
</dbReference>
<organism evidence="2 3">
    <name type="scientific">Rubus argutus</name>
    <name type="common">Southern blackberry</name>
    <dbReference type="NCBI Taxonomy" id="59490"/>
    <lineage>
        <taxon>Eukaryota</taxon>
        <taxon>Viridiplantae</taxon>
        <taxon>Streptophyta</taxon>
        <taxon>Embryophyta</taxon>
        <taxon>Tracheophyta</taxon>
        <taxon>Spermatophyta</taxon>
        <taxon>Magnoliopsida</taxon>
        <taxon>eudicotyledons</taxon>
        <taxon>Gunneridae</taxon>
        <taxon>Pentapetalae</taxon>
        <taxon>rosids</taxon>
        <taxon>fabids</taxon>
        <taxon>Rosales</taxon>
        <taxon>Rosaceae</taxon>
        <taxon>Rosoideae</taxon>
        <taxon>Rosoideae incertae sedis</taxon>
        <taxon>Rubus</taxon>
    </lineage>
</organism>
<name>A0AAW1Y601_RUBAR</name>
<comment type="caution">
    <text evidence="2">The sequence shown here is derived from an EMBL/GenBank/DDBJ whole genome shotgun (WGS) entry which is preliminary data.</text>
</comment>
<proteinExistence type="predicted"/>
<dbReference type="AlphaFoldDB" id="A0AAW1Y601"/>
<sequence>MGEGIWSSGKSNSTLQCEALGFGPSHMKRQTRNVRAKPMRWRRKDHHNLQPINPHCYVAIPATPSIPVTPIHEVDAPPLLHSQHCSSPATTAQVQPSILRLPMNQAQPGQAAAASQAQRTTGVDFTISLYHRRRPTELPRHRYRRPGPSHAAPSLSLYLTRRERQR</sequence>
<evidence type="ECO:0000256" key="1">
    <source>
        <dbReference type="SAM" id="MobiDB-lite"/>
    </source>
</evidence>
<dbReference type="EMBL" id="JBEDUW010000002">
    <property type="protein sequence ID" value="KAK9943649.1"/>
    <property type="molecule type" value="Genomic_DNA"/>
</dbReference>
<keyword evidence="3" id="KW-1185">Reference proteome</keyword>
<accession>A0AAW1Y601</accession>